<feature type="transmembrane region" description="Helical" evidence="1">
    <location>
        <begin position="288"/>
        <end position="309"/>
    </location>
</feature>
<dbReference type="RefSeq" id="WP_151429508.1">
    <property type="nucleotide sequence ID" value="NZ_JANJZI010000004.1"/>
</dbReference>
<evidence type="ECO:0000259" key="2">
    <source>
        <dbReference type="Pfam" id="PF09972"/>
    </source>
</evidence>
<keyword evidence="1" id="KW-1133">Transmembrane helix</keyword>
<feature type="domain" description="DUF2207" evidence="2">
    <location>
        <begin position="39"/>
        <end position="244"/>
    </location>
</feature>
<feature type="transmembrane region" description="Helical" evidence="1">
    <location>
        <begin position="463"/>
        <end position="481"/>
    </location>
</feature>
<dbReference type="EMBL" id="WAJS01000001">
    <property type="protein sequence ID" value="KAB1651532.1"/>
    <property type="molecule type" value="Genomic_DNA"/>
</dbReference>
<evidence type="ECO:0000256" key="1">
    <source>
        <dbReference type="SAM" id="Phobius"/>
    </source>
</evidence>
<keyword evidence="1" id="KW-0812">Transmembrane</keyword>
<protein>
    <submittedName>
        <fullName evidence="4">DUF2207 domain-containing protein</fullName>
    </submittedName>
</protein>
<feature type="domain" description="Predicted membrane protein YciQ-like C-terminal" evidence="3">
    <location>
        <begin position="322"/>
        <end position="550"/>
    </location>
</feature>
<dbReference type="Pfam" id="PF20990">
    <property type="entry name" value="DUF2207_C"/>
    <property type="match status" value="1"/>
</dbReference>
<dbReference type="Proteomes" id="UP000479639">
    <property type="component" value="Unassembled WGS sequence"/>
</dbReference>
<proteinExistence type="predicted"/>
<accession>A0A7C8BT32</accession>
<keyword evidence="1" id="KW-0472">Membrane</keyword>
<evidence type="ECO:0000259" key="3">
    <source>
        <dbReference type="Pfam" id="PF20990"/>
    </source>
</evidence>
<evidence type="ECO:0000313" key="5">
    <source>
        <dbReference type="Proteomes" id="UP000479639"/>
    </source>
</evidence>
<organism evidence="4 5">
    <name type="scientific">Adlercreutzia muris</name>
    <dbReference type="NCBI Taxonomy" id="1796610"/>
    <lineage>
        <taxon>Bacteria</taxon>
        <taxon>Bacillati</taxon>
        <taxon>Actinomycetota</taxon>
        <taxon>Coriobacteriia</taxon>
        <taxon>Eggerthellales</taxon>
        <taxon>Eggerthellaceae</taxon>
        <taxon>Adlercreutzia</taxon>
    </lineage>
</organism>
<keyword evidence="5" id="KW-1185">Reference proteome</keyword>
<name>A0A7C8BT32_9ACTN</name>
<dbReference type="InterPro" id="IPR006311">
    <property type="entry name" value="TAT_signal"/>
</dbReference>
<evidence type="ECO:0000313" key="4">
    <source>
        <dbReference type="EMBL" id="KAB1651532.1"/>
    </source>
</evidence>
<sequence>MRQRSRHSLLPLAALGAAVLALLWVAVAPIAAWAADYRCTEVDLVAQVQTDGSVSVVDQRIFEFDGAERETLKWLYEGFPEDAALVVERVRMAPANAEGAVDGEWVDLSEATFQLPWRSGGGPESDAWAYDRFQHRLYAFVGHLPSRVVFEVAYRVEGAVVAYDDAADFQWLYVPRDYAVALDNVTAEVVLPLAADDTVRAEDNVYAWGHGPADGSVSIALDGSITFTDPEVEPTQFAEARVLFPVDWLTNLSDEARLANQGNPQYSWTPRYEAEWVDRDTYRTIIRLRLIIGLLGLAAVVLVGALLVYRRWGRERPPAFTDDYGDEVPDARLAPAVMGRLWRWNHESPDDVVATVLDMVRRGALTVRRDDDGRPAALVLLPDLGARTTSPAEAEAVLDGATLRLLRTLAAGAEELSVGAAAAFARSHPSEFLQAEQAWQLSLTALVEPYCFFDRGSRRAQRVVLLAAALVTLLAIVSFFALGWLPALLALAAAGATAVLGNYTMRRSVEGNNIVARAKALRNWLRDGDVRAEIDRPELVIYAYLFGVSEYGEEVGSTVSGQPVAAGILVPATMAATLAYLAPRLSRTLGDALRAAHHRAEVS</sequence>
<reference evidence="4 5" key="1">
    <citation type="submission" date="2019-09" db="EMBL/GenBank/DDBJ databases">
        <title>Whole genome shotgun sequencing (WGS) of Ellagibacter isourolithinifaciens DSM 104140(T) and Adlercreutzia muris DSM 29508(T).</title>
        <authorList>
            <person name="Stoll D.A."/>
            <person name="Danylec N."/>
            <person name="Huch M."/>
        </authorList>
    </citation>
    <scope>NUCLEOTIDE SEQUENCE [LARGE SCALE GENOMIC DNA]</scope>
    <source>
        <strain evidence="4 5">DSM 29508</strain>
    </source>
</reference>
<gene>
    <name evidence="4" type="ORF">F8D48_00425</name>
</gene>
<dbReference type="Pfam" id="PF09972">
    <property type="entry name" value="DUF2207"/>
    <property type="match status" value="1"/>
</dbReference>
<comment type="caution">
    <text evidence="4">The sequence shown here is derived from an EMBL/GenBank/DDBJ whole genome shotgun (WGS) entry which is preliminary data.</text>
</comment>
<dbReference type="InterPro" id="IPR018702">
    <property type="entry name" value="DUF2207"/>
</dbReference>
<dbReference type="AlphaFoldDB" id="A0A7C8BT32"/>
<dbReference type="PROSITE" id="PS51318">
    <property type="entry name" value="TAT"/>
    <property type="match status" value="1"/>
</dbReference>
<dbReference type="InterPro" id="IPR048389">
    <property type="entry name" value="YciQ-like_C"/>
</dbReference>